<gene>
    <name evidence="8" type="primary">crtQ</name>
    <name evidence="8" type="ORF">Pla22_39490</name>
</gene>
<comment type="subcellular location">
    <subcellularLocation>
        <location evidence="1">Cell membrane</location>
    </subcellularLocation>
</comment>
<feature type="transmembrane region" description="Helical" evidence="6">
    <location>
        <begin position="308"/>
        <end position="326"/>
    </location>
</feature>
<evidence type="ECO:0000259" key="7">
    <source>
        <dbReference type="Pfam" id="PF00535"/>
    </source>
</evidence>
<keyword evidence="3 8" id="KW-0328">Glycosyltransferase</keyword>
<evidence type="ECO:0000313" key="9">
    <source>
        <dbReference type="Proteomes" id="UP000316598"/>
    </source>
</evidence>
<evidence type="ECO:0000256" key="6">
    <source>
        <dbReference type="SAM" id="Phobius"/>
    </source>
</evidence>
<evidence type="ECO:0000313" key="8">
    <source>
        <dbReference type="EMBL" id="TWT51172.1"/>
    </source>
</evidence>
<keyword evidence="2" id="KW-1003">Cell membrane</keyword>
<evidence type="ECO:0000256" key="1">
    <source>
        <dbReference type="ARBA" id="ARBA00004236"/>
    </source>
</evidence>
<evidence type="ECO:0000256" key="5">
    <source>
        <dbReference type="ARBA" id="ARBA00023136"/>
    </source>
</evidence>
<protein>
    <submittedName>
        <fullName evidence="8">4,4'-diaponeurosporenoate glycosyltransferase</fullName>
        <ecNumber evidence="8">2.4.1.-</ecNumber>
    </submittedName>
</protein>
<dbReference type="EMBL" id="SJPI01000002">
    <property type="protein sequence ID" value="TWT51172.1"/>
    <property type="molecule type" value="Genomic_DNA"/>
</dbReference>
<reference evidence="8 9" key="1">
    <citation type="submission" date="2019-02" db="EMBL/GenBank/DDBJ databases">
        <title>Deep-cultivation of Planctomycetes and their phenomic and genomic characterization uncovers novel biology.</title>
        <authorList>
            <person name="Wiegand S."/>
            <person name="Jogler M."/>
            <person name="Boedeker C."/>
            <person name="Pinto D."/>
            <person name="Vollmers J."/>
            <person name="Rivas-Marin E."/>
            <person name="Kohn T."/>
            <person name="Peeters S.H."/>
            <person name="Heuer A."/>
            <person name="Rast P."/>
            <person name="Oberbeckmann S."/>
            <person name="Bunk B."/>
            <person name="Jeske O."/>
            <person name="Meyerdierks A."/>
            <person name="Storesund J.E."/>
            <person name="Kallscheuer N."/>
            <person name="Luecker S."/>
            <person name="Lage O.M."/>
            <person name="Pohl T."/>
            <person name="Merkel B.J."/>
            <person name="Hornburger P."/>
            <person name="Mueller R.-W."/>
            <person name="Bruemmer F."/>
            <person name="Labrenz M."/>
            <person name="Spormann A.M."/>
            <person name="Op Den Camp H."/>
            <person name="Overmann J."/>
            <person name="Amann R."/>
            <person name="Jetten M.S.M."/>
            <person name="Mascher T."/>
            <person name="Medema M.H."/>
            <person name="Devos D.P."/>
            <person name="Kaster A.-K."/>
            <person name="Ovreas L."/>
            <person name="Rohde M."/>
            <person name="Galperin M.Y."/>
            <person name="Jogler C."/>
        </authorList>
    </citation>
    <scope>NUCLEOTIDE SEQUENCE [LARGE SCALE GENOMIC DNA]</scope>
    <source>
        <strain evidence="8 9">Pla22</strain>
    </source>
</reference>
<feature type="transmembrane region" description="Helical" evidence="6">
    <location>
        <begin position="280"/>
        <end position="302"/>
    </location>
</feature>
<dbReference type="Pfam" id="PF00535">
    <property type="entry name" value="Glycos_transf_2"/>
    <property type="match status" value="1"/>
</dbReference>
<feature type="transmembrane region" description="Helical" evidence="6">
    <location>
        <begin position="338"/>
        <end position="360"/>
    </location>
</feature>
<dbReference type="RefSeq" id="WP_146516268.1">
    <property type="nucleotide sequence ID" value="NZ_SJPI01000002.1"/>
</dbReference>
<keyword evidence="4 8" id="KW-0808">Transferase</keyword>
<sequence>MIWLTIAIIALVLSLIAVGNCWANLPQFIVDLTHDESASTSVSVLIPARDEEAGIHASVTAALASENIDVEVIVMDDQSTDRTAEVVKNLVDVDPRVRYAQGKPLPDRWNGKQHACYQLSLLASNDRLVFMDADVRLEPDAIAKLVTYQDTHQAKLLSAFPHQETGTWLEKWIIPMMYYILLCYLPMGRMRRSTSPAFASGCGQLFVTRKSDYELAGTHRAIRGSRHDGIKLPRAYREAGLSTDVIDGTNLAKCRMYRNAREVVRGALKNATEGIASTRLIVPFSVLLIGGSVLPLIVMSSAALNRPAFLVASAAAFLGHLPRAWVCKNFRQSGWGLVFHSASVLVFVGLQWLALLQSWVGVRVKWRGRD</sequence>
<dbReference type="AlphaFoldDB" id="A0A5C5WN05"/>
<comment type="caution">
    <text evidence="8">The sequence shown here is derived from an EMBL/GenBank/DDBJ whole genome shotgun (WGS) entry which is preliminary data.</text>
</comment>
<proteinExistence type="predicted"/>
<dbReference type="EC" id="2.4.1.-" evidence="8"/>
<evidence type="ECO:0000256" key="2">
    <source>
        <dbReference type="ARBA" id="ARBA00022475"/>
    </source>
</evidence>
<keyword evidence="9" id="KW-1185">Reference proteome</keyword>
<keyword evidence="5 6" id="KW-0472">Membrane</keyword>
<evidence type="ECO:0000256" key="3">
    <source>
        <dbReference type="ARBA" id="ARBA00022676"/>
    </source>
</evidence>
<organism evidence="8 9">
    <name type="scientific">Rubripirellula amarantea</name>
    <dbReference type="NCBI Taxonomy" id="2527999"/>
    <lineage>
        <taxon>Bacteria</taxon>
        <taxon>Pseudomonadati</taxon>
        <taxon>Planctomycetota</taxon>
        <taxon>Planctomycetia</taxon>
        <taxon>Pirellulales</taxon>
        <taxon>Pirellulaceae</taxon>
        <taxon>Rubripirellula</taxon>
    </lineage>
</organism>
<feature type="domain" description="Glycosyltransferase 2-like" evidence="7">
    <location>
        <begin position="43"/>
        <end position="205"/>
    </location>
</feature>
<dbReference type="Proteomes" id="UP000316598">
    <property type="component" value="Unassembled WGS sequence"/>
</dbReference>
<dbReference type="GO" id="GO:0005886">
    <property type="term" value="C:plasma membrane"/>
    <property type="evidence" value="ECO:0007669"/>
    <property type="project" value="UniProtKB-SubCell"/>
</dbReference>
<dbReference type="GO" id="GO:0016757">
    <property type="term" value="F:glycosyltransferase activity"/>
    <property type="evidence" value="ECO:0007669"/>
    <property type="project" value="UniProtKB-KW"/>
</dbReference>
<dbReference type="PANTHER" id="PTHR43646">
    <property type="entry name" value="GLYCOSYLTRANSFERASE"/>
    <property type="match status" value="1"/>
</dbReference>
<dbReference type="Gene3D" id="3.90.550.10">
    <property type="entry name" value="Spore Coat Polysaccharide Biosynthesis Protein SpsA, Chain A"/>
    <property type="match status" value="1"/>
</dbReference>
<dbReference type="PANTHER" id="PTHR43646:SF2">
    <property type="entry name" value="GLYCOSYLTRANSFERASE 2-LIKE DOMAIN-CONTAINING PROTEIN"/>
    <property type="match status" value="1"/>
</dbReference>
<keyword evidence="6" id="KW-1133">Transmembrane helix</keyword>
<dbReference type="InterPro" id="IPR001173">
    <property type="entry name" value="Glyco_trans_2-like"/>
</dbReference>
<accession>A0A5C5WN05</accession>
<keyword evidence="6" id="KW-0812">Transmembrane</keyword>
<dbReference type="InterPro" id="IPR029044">
    <property type="entry name" value="Nucleotide-diphossugar_trans"/>
</dbReference>
<dbReference type="OrthoDB" id="9806525at2"/>
<dbReference type="SUPFAM" id="SSF53448">
    <property type="entry name" value="Nucleotide-diphospho-sugar transferases"/>
    <property type="match status" value="1"/>
</dbReference>
<name>A0A5C5WN05_9BACT</name>
<evidence type="ECO:0000256" key="4">
    <source>
        <dbReference type="ARBA" id="ARBA00022679"/>
    </source>
</evidence>